<dbReference type="InterPro" id="IPR005133">
    <property type="entry name" value="PhaG_MnhG_YufB"/>
</dbReference>
<keyword evidence="3" id="KW-0812">Transmembrane</keyword>
<feature type="transmembrane region" description="Helical" evidence="3">
    <location>
        <begin position="60"/>
        <end position="80"/>
    </location>
</feature>
<organism evidence="4 5">
    <name type="scientific">Senegalia massiliensis</name>
    <dbReference type="NCBI Taxonomy" id="1720316"/>
    <lineage>
        <taxon>Bacteria</taxon>
        <taxon>Bacillati</taxon>
        <taxon>Bacillota</taxon>
        <taxon>Clostridia</taxon>
        <taxon>Eubacteriales</taxon>
        <taxon>Clostridiaceae</taxon>
        <taxon>Senegalia</taxon>
    </lineage>
</organism>
<comment type="caution">
    <text evidence="4">The sequence shown here is derived from an EMBL/GenBank/DDBJ whole genome shotgun (WGS) entry which is preliminary data.</text>
</comment>
<proteinExistence type="inferred from homology"/>
<dbReference type="GO" id="GO:0015385">
    <property type="term" value="F:sodium:proton antiporter activity"/>
    <property type="evidence" value="ECO:0007669"/>
    <property type="project" value="TreeGrafter"/>
</dbReference>
<comment type="subcellular location">
    <subcellularLocation>
        <location evidence="1">Membrane</location>
        <topology evidence="1">Multi-pass membrane protein</topology>
    </subcellularLocation>
</comment>
<accession>A0A845QY47</accession>
<dbReference type="PANTHER" id="PTHR34703">
    <property type="entry name" value="ANTIPORTER SUBUNIT MNHG2-RELATED"/>
    <property type="match status" value="1"/>
</dbReference>
<evidence type="ECO:0000256" key="2">
    <source>
        <dbReference type="ARBA" id="ARBA00008404"/>
    </source>
</evidence>
<name>A0A845QY47_9CLOT</name>
<feature type="transmembrane region" description="Helical" evidence="3">
    <location>
        <begin position="36"/>
        <end position="54"/>
    </location>
</feature>
<comment type="similarity">
    <text evidence="2">Belongs to the CPA3 antiporters (TC 2.A.63) subunit G family.</text>
</comment>
<evidence type="ECO:0000256" key="1">
    <source>
        <dbReference type="ARBA" id="ARBA00004141"/>
    </source>
</evidence>
<sequence length="98" mass="11119">MISIILIFLSWIFIFFGVLGIYRFKNIYARLLTSSNIDTVAFITIIFALIFKVGINTLSIRLIIILVFMLLTGPVSNHIIARSAYLNGIPSKPDKERL</sequence>
<gene>
    <name evidence="4" type="ORF">D3Z33_04235</name>
</gene>
<dbReference type="EMBL" id="QXXA01000005">
    <property type="protein sequence ID" value="NBI06068.1"/>
    <property type="molecule type" value="Genomic_DNA"/>
</dbReference>
<reference evidence="4 5" key="1">
    <citation type="submission" date="2018-08" db="EMBL/GenBank/DDBJ databases">
        <title>Murine metabolic-syndrome-specific gut microbial biobank.</title>
        <authorList>
            <person name="Liu C."/>
        </authorList>
    </citation>
    <scope>NUCLEOTIDE SEQUENCE [LARGE SCALE GENOMIC DNA]</scope>
    <source>
        <strain evidence="4 5">583</strain>
    </source>
</reference>
<evidence type="ECO:0000313" key="4">
    <source>
        <dbReference type="EMBL" id="NBI06068.1"/>
    </source>
</evidence>
<feature type="transmembrane region" description="Helical" evidence="3">
    <location>
        <begin position="6"/>
        <end position="24"/>
    </location>
</feature>
<keyword evidence="3" id="KW-1133">Transmembrane helix</keyword>
<dbReference type="PANTHER" id="PTHR34703:SF1">
    <property type="entry name" value="ANTIPORTER SUBUNIT MNHG2-RELATED"/>
    <property type="match status" value="1"/>
</dbReference>
<dbReference type="Pfam" id="PF03334">
    <property type="entry name" value="PhaG_MnhG_YufB"/>
    <property type="match status" value="1"/>
</dbReference>
<keyword evidence="5" id="KW-1185">Reference proteome</keyword>
<protein>
    <submittedName>
        <fullName evidence="4">Cation:proton antiporter</fullName>
    </submittedName>
</protein>
<dbReference type="AlphaFoldDB" id="A0A845QY47"/>
<keyword evidence="3" id="KW-0472">Membrane</keyword>
<dbReference type="Proteomes" id="UP000467132">
    <property type="component" value="Unassembled WGS sequence"/>
</dbReference>
<evidence type="ECO:0000313" key="5">
    <source>
        <dbReference type="Proteomes" id="UP000467132"/>
    </source>
</evidence>
<dbReference type="OrthoDB" id="9806575at2"/>
<evidence type="ECO:0000256" key="3">
    <source>
        <dbReference type="SAM" id="Phobius"/>
    </source>
</evidence>
<dbReference type="NCBIfam" id="TIGR01300">
    <property type="entry name" value="CPA3_mnhG_phaG"/>
    <property type="match status" value="1"/>
</dbReference>